<reference evidence="2" key="1">
    <citation type="submission" date="2025-08" db="UniProtKB">
        <authorList>
            <consortium name="RefSeq"/>
        </authorList>
    </citation>
    <scope>IDENTIFICATION</scope>
</reference>
<evidence type="ECO:0000313" key="1">
    <source>
        <dbReference type="Proteomes" id="UP001515500"/>
    </source>
</evidence>
<gene>
    <name evidence="2" type="primary">LOC120278044</name>
</gene>
<dbReference type="PANTHER" id="PTHR31170">
    <property type="entry name" value="BNAC04G53230D PROTEIN"/>
    <property type="match status" value="1"/>
</dbReference>
<evidence type="ECO:0000313" key="2">
    <source>
        <dbReference type="RefSeq" id="XP_039140875.1"/>
    </source>
</evidence>
<accession>A0AB40CM10</accession>
<name>A0AB40CM10_DIOCR</name>
<dbReference type="PANTHER" id="PTHR31170:SF25">
    <property type="entry name" value="BNAA09G04570D PROTEIN"/>
    <property type="match status" value="1"/>
</dbReference>
<dbReference type="GeneID" id="120278044"/>
<keyword evidence="1" id="KW-1185">Reference proteome</keyword>
<protein>
    <submittedName>
        <fullName evidence="2">Uncharacterized protein LOC120278044</fullName>
    </submittedName>
</protein>
<sequence length="241" mass="28020">MQSFELSQEQAKEVTVEVQDDPPWIKRVTNVLNGCQEKTQGNWPCTIFKVPELIRQWDNTGAYDPFVVTIGPYHYNKSEDRTVQVMQAHKWHCMRRLPSRHTKSRCKATDLFGQCLEEMRKMDVDVRGSDSEDLHHLSVNDLALIMLMDGCFIIHVLLEFNKDKDWENIANMVSLRKNNDNIDDGQEEEEDIAAGHEEDMVVLDIMGEKLIDLRVVAVWNVWGKMLYDLVKVENQIPFTII</sequence>
<organism evidence="1 2">
    <name type="scientific">Dioscorea cayennensis subsp. rotundata</name>
    <name type="common">White Guinea yam</name>
    <name type="synonym">Dioscorea rotundata</name>
    <dbReference type="NCBI Taxonomy" id="55577"/>
    <lineage>
        <taxon>Eukaryota</taxon>
        <taxon>Viridiplantae</taxon>
        <taxon>Streptophyta</taxon>
        <taxon>Embryophyta</taxon>
        <taxon>Tracheophyta</taxon>
        <taxon>Spermatophyta</taxon>
        <taxon>Magnoliopsida</taxon>
        <taxon>Liliopsida</taxon>
        <taxon>Dioscoreales</taxon>
        <taxon>Dioscoreaceae</taxon>
        <taxon>Dioscorea</taxon>
    </lineage>
</organism>
<dbReference type="Proteomes" id="UP001515500">
    <property type="component" value="Chromosome 15"/>
</dbReference>
<dbReference type="RefSeq" id="XP_039140875.1">
    <property type="nucleotide sequence ID" value="XM_039284941.1"/>
</dbReference>
<dbReference type="AlphaFoldDB" id="A0AB40CM10"/>
<proteinExistence type="predicted"/>
<dbReference type="Pfam" id="PF03140">
    <property type="entry name" value="DUF247"/>
    <property type="match status" value="1"/>
</dbReference>
<dbReference type="InterPro" id="IPR004158">
    <property type="entry name" value="DUF247_pln"/>
</dbReference>